<feature type="signal peptide" evidence="2">
    <location>
        <begin position="1"/>
        <end position="22"/>
    </location>
</feature>
<dbReference type="EMBL" id="FNGV01000004">
    <property type="protein sequence ID" value="SDM01554.1"/>
    <property type="molecule type" value="Genomic_DNA"/>
</dbReference>
<feature type="chain" id="PRO_5011638384" evidence="2">
    <location>
        <begin position="23"/>
        <end position="155"/>
    </location>
</feature>
<evidence type="ECO:0000256" key="2">
    <source>
        <dbReference type="SAM" id="SignalP"/>
    </source>
</evidence>
<feature type="transmembrane region" description="Helical" evidence="1">
    <location>
        <begin position="100"/>
        <end position="117"/>
    </location>
</feature>
<keyword evidence="2" id="KW-0732">Signal</keyword>
<dbReference type="Proteomes" id="UP000199440">
    <property type="component" value="Unassembled WGS sequence"/>
</dbReference>
<keyword evidence="1" id="KW-1133">Transmembrane helix</keyword>
<keyword evidence="1" id="KW-0812">Transmembrane</keyword>
<reference evidence="3 4" key="1">
    <citation type="submission" date="2016-10" db="EMBL/GenBank/DDBJ databases">
        <authorList>
            <person name="de Groot N.N."/>
        </authorList>
    </citation>
    <scope>NUCLEOTIDE SEQUENCE [LARGE SCALE GENOMIC DNA]</scope>
    <source>
        <strain evidence="3 4">DSM 19886</strain>
    </source>
</reference>
<evidence type="ECO:0000256" key="1">
    <source>
        <dbReference type="SAM" id="Phobius"/>
    </source>
</evidence>
<keyword evidence="4" id="KW-1185">Reference proteome</keyword>
<evidence type="ECO:0000313" key="3">
    <source>
        <dbReference type="EMBL" id="SDM01554.1"/>
    </source>
</evidence>
<dbReference type="RefSeq" id="WP_143017601.1">
    <property type="nucleotide sequence ID" value="NZ_FNGV01000004.1"/>
</dbReference>
<keyword evidence="1" id="KW-0472">Membrane</keyword>
<organism evidence="3 4">
    <name type="scientific">Kriegella aquimaris</name>
    <dbReference type="NCBI Taxonomy" id="192904"/>
    <lineage>
        <taxon>Bacteria</taxon>
        <taxon>Pseudomonadati</taxon>
        <taxon>Bacteroidota</taxon>
        <taxon>Flavobacteriia</taxon>
        <taxon>Flavobacteriales</taxon>
        <taxon>Flavobacteriaceae</taxon>
        <taxon>Kriegella</taxon>
    </lineage>
</organism>
<protein>
    <submittedName>
        <fullName evidence="3">Uncharacterized protein</fullName>
    </submittedName>
</protein>
<evidence type="ECO:0000313" key="4">
    <source>
        <dbReference type="Proteomes" id="UP000199440"/>
    </source>
</evidence>
<dbReference type="AlphaFoldDB" id="A0A1G9PRZ8"/>
<sequence>MKYIKITFLFSFIVFSLTSSSAQEITSFHSMWGEHFYQDKEKLSWKEINTIMTESRASEMYWQKSKKQMFGGLIAGTANLGSAIWYLVNENDDKDTTAPIVSFAGTAIIGSIFYHLAMKNKKQAILEYNDSLDKSTSFRLRPTSNENGIGLALKF</sequence>
<gene>
    <name evidence="3" type="ORF">SAMN04488514_104123</name>
</gene>
<accession>A0A1G9PRZ8</accession>
<dbReference type="OrthoDB" id="1431070at2"/>
<proteinExistence type="predicted"/>
<dbReference type="STRING" id="192904.SAMN04488514_104123"/>
<feature type="transmembrane region" description="Helical" evidence="1">
    <location>
        <begin position="69"/>
        <end position="88"/>
    </location>
</feature>
<name>A0A1G9PRZ8_9FLAO</name>